<reference evidence="2 3" key="1">
    <citation type="submission" date="2023-06" db="EMBL/GenBank/DDBJ databases">
        <title>Black Yeasts Isolated from many extreme environments.</title>
        <authorList>
            <person name="Coleine C."/>
            <person name="Stajich J.E."/>
            <person name="Selbmann L."/>
        </authorList>
    </citation>
    <scope>NUCLEOTIDE SEQUENCE [LARGE SCALE GENOMIC DNA]</scope>
    <source>
        <strain evidence="2 3">CCFEE 5887</strain>
    </source>
</reference>
<dbReference type="PANTHER" id="PTHR47064">
    <property type="entry name" value="PUTATIVE (AFU_ORTHOLOGUE AFUA_1G08990)-RELATED"/>
    <property type="match status" value="1"/>
</dbReference>
<accession>A0AAV9QEM3</accession>
<dbReference type="Pfam" id="PF08450">
    <property type="entry name" value="SGL"/>
    <property type="match status" value="1"/>
</dbReference>
<comment type="caution">
    <text evidence="2">The sequence shown here is derived from an EMBL/GenBank/DDBJ whole genome shotgun (WGS) entry which is preliminary data.</text>
</comment>
<evidence type="ECO:0000259" key="1">
    <source>
        <dbReference type="Pfam" id="PF08450"/>
    </source>
</evidence>
<protein>
    <recommendedName>
        <fullName evidence="1">SMP-30/Gluconolactonase/LRE-like region domain-containing protein</fullName>
    </recommendedName>
</protein>
<dbReference type="InterPro" id="IPR011042">
    <property type="entry name" value="6-blade_b-propeller_TolB-like"/>
</dbReference>
<organism evidence="2 3">
    <name type="scientific">Vermiconidia calcicola</name>
    <dbReference type="NCBI Taxonomy" id="1690605"/>
    <lineage>
        <taxon>Eukaryota</taxon>
        <taxon>Fungi</taxon>
        <taxon>Dikarya</taxon>
        <taxon>Ascomycota</taxon>
        <taxon>Pezizomycotina</taxon>
        <taxon>Dothideomycetes</taxon>
        <taxon>Dothideomycetidae</taxon>
        <taxon>Mycosphaerellales</taxon>
        <taxon>Extremaceae</taxon>
        <taxon>Vermiconidia</taxon>
    </lineage>
</organism>
<dbReference type="InterPro" id="IPR013658">
    <property type="entry name" value="SGL"/>
</dbReference>
<evidence type="ECO:0000313" key="2">
    <source>
        <dbReference type="EMBL" id="KAK5541292.1"/>
    </source>
</evidence>
<dbReference type="AlphaFoldDB" id="A0AAV9QEM3"/>
<proteinExistence type="predicted"/>
<dbReference type="SUPFAM" id="SSF63829">
    <property type="entry name" value="Calcium-dependent phosphotriesterase"/>
    <property type="match status" value="1"/>
</dbReference>
<sequence length="335" mass="36805">MSPTAQENKPDFQTYDEAFGSVLGQSPTFEMLLEKDYPFAHEAGVFIADKNELFITSNQFSGKDGERRVQVSKISLKLDGTARCEEIHCPNIVMANGGVNYGDGRILVCAQGSATAPSGLYVMDIDRPYHTQLMVSDFYGRPFNAANDVVVYSDGSIWFTDPCYAFDQGYKSKPRMPNQVYRYVPSTGGIRAMADGFGRPNGICFSPDERVVYVTDTDWIRGSGNIDDTRASTIYAYDVQIHSGQPFLANRRLFAFADNGIPDGIKCDMDGNVYSGCGDGVHVWSPGGALLGKILVPGGVANFCFGRPGDLFLLNETRLWRVRLSKSVRGALLKL</sequence>
<feature type="domain" description="SMP-30/Gluconolactonase/LRE-like region" evidence="1">
    <location>
        <begin position="114"/>
        <end position="309"/>
    </location>
</feature>
<evidence type="ECO:0000313" key="3">
    <source>
        <dbReference type="Proteomes" id="UP001345827"/>
    </source>
</evidence>
<keyword evidence="3" id="KW-1185">Reference proteome</keyword>
<name>A0AAV9QEM3_9PEZI</name>
<dbReference type="PANTHER" id="PTHR47064:SF2">
    <property type="entry name" value="SMP-30_GLUCONOLACTONASE_LRE-LIKE REGION DOMAIN-CONTAINING PROTEIN-RELATED"/>
    <property type="match status" value="1"/>
</dbReference>
<gene>
    <name evidence="2" type="ORF">LTR25_003069</name>
</gene>
<dbReference type="EMBL" id="JAXLQG010000004">
    <property type="protein sequence ID" value="KAK5541292.1"/>
    <property type="molecule type" value="Genomic_DNA"/>
</dbReference>
<dbReference type="Gene3D" id="2.120.10.30">
    <property type="entry name" value="TolB, C-terminal domain"/>
    <property type="match status" value="1"/>
</dbReference>
<dbReference type="Proteomes" id="UP001345827">
    <property type="component" value="Unassembled WGS sequence"/>
</dbReference>
<dbReference type="InterPro" id="IPR052988">
    <property type="entry name" value="Oryzine_lactonohydrolase"/>
</dbReference>